<accession>A0A1I6BK97</accession>
<dbReference type="Pfam" id="PF03807">
    <property type="entry name" value="F420_oxidored"/>
    <property type="match status" value="1"/>
</dbReference>
<dbReference type="InterPro" id="IPR051267">
    <property type="entry name" value="STEAP_metalloreductase"/>
</dbReference>
<dbReference type="EMBL" id="FOXS01000009">
    <property type="protein sequence ID" value="SFQ81227.1"/>
    <property type="molecule type" value="Genomic_DNA"/>
</dbReference>
<dbReference type="SUPFAM" id="SSF51735">
    <property type="entry name" value="NAD(P)-binding Rossmann-fold domains"/>
    <property type="match status" value="1"/>
</dbReference>
<dbReference type="GO" id="GO:0016491">
    <property type="term" value="F:oxidoreductase activity"/>
    <property type="evidence" value="ECO:0007669"/>
    <property type="project" value="UniProtKB-KW"/>
</dbReference>
<evidence type="ECO:0000256" key="1">
    <source>
        <dbReference type="ARBA" id="ARBA00023002"/>
    </source>
</evidence>
<dbReference type="PANTHER" id="PTHR14239:SF10">
    <property type="entry name" value="REDUCTASE"/>
    <property type="match status" value="1"/>
</dbReference>
<dbReference type="AlphaFoldDB" id="A0A1I6BK97"/>
<dbReference type="STRING" id="1227077.SAMN04515668_4634"/>
<protein>
    <recommendedName>
        <fullName evidence="2">Pyrroline-5-carboxylate reductase catalytic N-terminal domain-containing protein</fullName>
    </recommendedName>
</protein>
<evidence type="ECO:0000259" key="2">
    <source>
        <dbReference type="Pfam" id="PF03807"/>
    </source>
</evidence>
<dbReference type="PANTHER" id="PTHR14239">
    <property type="entry name" value="DUDULIN-RELATED"/>
    <property type="match status" value="1"/>
</dbReference>
<dbReference type="Proteomes" id="UP000199029">
    <property type="component" value="Unassembled WGS sequence"/>
</dbReference>
<keyword evidence="1" id="KW-0560">Oxidoreductase</keyword>
<evidence type="ECO:0000313" key="4">
    <source>
        <dbReference type="Proteomes" id="UP000199029"/>
    </source>
</evidence>
<evidence type="ECO:0000313" key="3">
    <source>
        <dbReference type="EMBL" id="SFQ81227.1"/>
    </source>
</evidence>
<dbReference type="InterPro" id="IPR028939">
    <property type="entry name" value="P5C_Rdtase_cat_N"/>
</dbReference>
<sequence length="215" mass="22382">MNIGIIGAGNMGGALATIWTQQGHTVCLSFARDQAALRQQAAALPRASFGTPADAARFGGVVLLAVPYQALDEALAGVPEVVGGKPVLSCVSGLRPDFAGQTMGLPTERTESVAEELARRLPAAHLVEAFNTTFAEVLLAPDRQFGELIPSLLYCGDHAAAKAVAVQLIAEAGFQPLDVGPLRQARSLETLASVWVQLAATSGLFPQAGLKILTR</sequence>
<reference evidence="4" key="1">
    <citation type="submission" date="2016-10" db="EMBL/GenBank/DDBJ databases">
        <authorList>
            <person name="Varghese N."/>
            <person name="Submissions S."/>
        </authorList>
    </citation>
    <scope>NUCLEOTIDE SEQUENCE [LARGE SCALE GENOMIC DNA]</scope>
    <source>
        <strain evidence="4">OR362-8,ATCC BAA-1266,JCM 13504</strain>
    </source>
</reference>
<dbReference type="InterPro" id="IPR036291">
    <property type="entry name" value="NAD(P)-bd_dom_sf"/>
</dbReference>
<name>A0A1I6BK97_HYMAR</name>
<dbReference type="OrthoDB" id="9786864at2"/>
<feature type="domain" description="Pyrroline-5-carboxylate reductase catalytic N-terminal" evidence="2">
    <location>
        <begin position="3"/>
        <end position="92"/>
    </location>
</feature>
<gene>
    <name evidence="3" type="ORF">SAMN04515668_4634</name>
</gene>
<proteinExistence type="predicted"/>
<dbReference type="Gene3D" id="3.40.50.720">
    <property type="entry name" value="NAD(P)-binding Rossmann-like Domain"/>
    <property type="match status" value="1"/>
</dbReference>
<organism evidence="3 4">
    <name type="scientific">Hymenobacter arizonensis</name>
    <name type="common">Siccationidurans arizonensis</name>
    <dbReference type="NCBI Taxonomy" id="1227077"/>
    <lineage>
        <taxon>Bacteria</taxon>
        <taxon>Pseudomonadati</taxon>
        <taxon>Bacteroidota</taxon>
        <taxon>Cytophagia</taxon>
        <taxon>Cytophagales</taxon>
        <taxon>Hymenobacteraceae</taxon>
        <taxon>Hymenobacter</taxon>
    </lineage>
</organism>
<keyword evidence="4" id="KW-1185">Reference proteome</keyword>